<dbReference type="Proteomes" id="UP000275078">
    <property type="component" value="Unassembled WGS sequence"/>
</dbReference>
<dbReference type="AlphaFoldDB" id="A0A3N4HHC2"/>
<protein>
    <recommendedName>
        <fullName evidence="3">DUF7580 domain-containing protein</fullName>
    </recommendedName>
</protein>
<accession>A0A3N4HHC2</accession>
<keyword evidence="2" id="KW-0732">Signal</keyword>
<evidence type="ECO:0000313" key="5">
    <source>
        <dbReference type="Proteomes" id="UP000275078"/>
    </source>
</evidence>
<dbReference type="PANTHER" id="PTHR35186">
    <property type="entry name" value="ANK_REP_REGION DOMAIN-CONTAINING PROTEIN"/>
    <property type="match status" value="1"/>
</dbReference>
<dbReference type="EMBL" id="ML119875">
    <property type="protein sequence ID" value="RPA72178.1"/>
    <property type="molecule type" value="Genomic_DNA"/>
</dbReference>
<evidence type="ECO:0000256" key="2">
    <source>
        <dbReference type="SAM" id="SignalP"/>
    </source>
</evidence>
<proteinExistence type="predicted"/>
<evidence type="ECO:0000256" key="1">
    <source>
        <dbReference type="SAM" id="MobiDB-lite"/>
    </source>
</evidence>
<dbReference type="InterPro" id="IPR056002">
    <property type="entry name" value="DUF7580"/>
</dbReference>
<feature type="domain" description="DUF7580" evidence="3">
    <location>
        <begin position="442"/>
        <end position="601"/>
    </location>
</feature>
<gene>
    <name evidence="4" type="ORF">BJ508DRAFT_419607</name>
</gene>
<sequence length="639" mass="71390">MSGLELAGCVLGVFPLVLSALEGYENGFSLMKDWWKFKAEFKDFTHEIELQHALFQENLEYLLGSIIDDQSEMNRLIEDAFGEEWKKADLEERLQERLPKTYNLYVKTVTDLKAAVVKLQGKLNMEEGDHLDPDSINWKKEYKKIQFTLQRKKRDLLIAKIEKNNKTLQTILGSSERLEPARKARKKTFTTAFNKIQEQALHLHSVISKSWNCACPSAHGANLMLEKRVDPPKDKPPPPTSPRPSTPRSPGFPTTDQGRFKMLFYYEANPFELPPSWTETEIVIEKVPTYTSGELSPPPTRPPPHRASSSPSKPIINEPPSPPPLQKESRTRSLFSSLRRPPSPNPSVKSSKSRKSVSFFNSSPPQSPPPPYSSSPYLSPSPQFTDSSSTLVECGPASPQLPPTSELVDLCHLLTCPPIHPSTIATPCKSHTLTFLPPTTPENTTLVSLETLLTTQPPPLSRRDRTTIASTLSHSLLQLATTPWLGEGWTKRDIFFLQTVDTKPKVLVETPYISRRFLSSLTSPPPAPACSDYEKPLVALAILLLELCFGRTLESRTDLLSKHSDNGIKNAYTDQLVARDWLNDVEGEAGVGYYLAVKRCLTGMIPGCERGLDLGCEEGWKGVWEGVVSGVERFGEGFR</sequence>
<feature type="compositionally biased region" description="Low complexity" evidence="1">
    <location>
        <begin position="332"/>
        <end position="364"/>
    </location>
</feature>
<organism evidence="4 5">
    <name type="scientific">Ascobolus immersus RN42</name>
    <dbReference type="NCBI Taxonomy" id="1160509"/>
    <lineage>
        <taxon>Eukaryota</taxon>
        <taxon>Fungi</taxon>
        <taxon>Dikarya</taxon>
        <taxon>Ascomycota</taxon>
        <taxon>Pezizomycotina</taxon>
        <taxon>Pezizomycetes</taxon>
        <taxon>Pezizales</taxon>
        <taxon>Ascobolaceae</taxon>
        <taxon>Ascobolus</taxon>
    </lineage>
</organism>
<dbReference type="Pfam" id="PF24476">
    <property type="entry name" value="DUF7580"/>
    <property type="match status" value="1"/>
</dbReference>
<dbReference type="PANTHER" id="PTHR35186:SF4">
    <property type="entry name" value="PRION-INHIBITION AND PROPAGATION HELO DOMAIN-CONTAINING PROTEIN"/>
    <property type="match status" value="1"/>
</dbReference>
<feature type="chain" id="PRO_5018217901" description="DUF7580 domain-containing protein" evidence="2">
    <location>
        <begin position="20"/>
        <end position="639"/>
    </location>
</feature>
<evidence type="ECO:0000313" key="4">
    <source>
        <dbReference type="EMBL" id="RPA72178.1"/>
    </source>
</evidence>
<keyword evidence="5" id="KW-1185">Reference proteome</keyword>
<evidence type="ECO:0000259" key="3">
    <source>
        <dbReference type="Pfam" id="PF24476"/>
    </source>
</evidence>
<feature type="region of interest" description="Disordered" evidence="1">
    <location>
        <begin position="289"/>
        <end position="399"/>
    </location>
</feature>
<feature type="region of interest" description="Disordered" evidence="1">
    <location>
        <begin position="228"/>
        <end position="256"/>
    </location>
</feature>
<dbReference type="STRING" id="1160509.A0A3N4HHC2"/>
<feature type="compositionally biased region" description="Pro residues" evidence="1">
    <location>
        <begin position="237"/>
        <end position="247"/>
    </location>
</feature>
<feature type="compositionally biased region" description="Low complexity" evidence="1">
    <location>
        <begin position="306"/>
        <end position="316"/>
    </location>
</feature>
<feature type="signal peptide" evidence="2">
    <location>
        <begin position="1"/>
        <end position="19"/>
    </location>
</feature>
<reference evidence="4 5" key="1">
    <citation type="journal article" date="2018" name="Nat. Ecol. Evol.">
        <title>Pezizomycetes genomes reveal the molecular basis of ectomycorrhizal truffle lifestyle.</title>
        <authorList>
            <person name="Murat C."/>
            <person name="Payen T."/>
            <person name="Noel B."/>
            <person name="Kuo A."/>
            <person name="Morin E."/>
            <person name="Chen J."/>
            <person name="Kohler A."/>
            <person name="Krizsan K."/>
            <person name="Balestrini R."/>
            <person name="Da Silva C."/>
            <person name="Montanini B."/>
            <person name="Hainaut M."/>
            <person name="Levati E."/>
            <person name="Barry K.W."/>
            <person name="Belfiori B."/>
            <person name="Cichocki N."/>
            <person name="Clum A."/>
            <person name="Dockter R.B."/>
            <person name="Fauchery L."/>
            <person name="Guy J."/>
            <person name="Iotti M."/>
            <person name="Le Tacon F."/>
            <person name="Lindquist E.A."/>
            <person name="Lipzen A."/>
            <person name="Malagnac F."/>
            <person name="Mello A."/>
            <person name="Molinier V."/>
            <person name="Miyauchi S."/>
            <person name="Poulain J."/>
            <person name="Riccioni C."/>
            <person name="Rubini A."/>
            <person name="Sitrit Y."/>
            <person name="Splivallo R."/>
            <person name="Traeger S."/>
            <person name="Wang M."/>
            <person name="Zifcakova L."/>
            <person name="Wipf D."/>
            <person name="Zambonelli A."/>
            <person name="Paolocci F."/>
            <person name="Nowrousian M."/>
            <person name="Ottonello S."/>
            <person name="Baldrian P."/>
            <person name="Spatafora J.W."/>
            <person name="Henrissat B."/>
            <person name="Nagy L.G."/>
            <person name="Aury J.M."/>
            <person name="Wincker P."/>
            <person name="Grigoriev I.V."/>
            <person name="Bonfante P."/>
            <person name="Martin F.M."/>
        </authorList>
    </citation>
    <scope>NUCLEOTIDE SEQUENCE [LARGE SCALE GENOMIC DNA]</scope>
    <source>
        <strain evidence="4 5">RN42</strain>
    </source>
</reference>
<dbReference type="OrthoDB" id="3565018at2759"/>
<name>A0A3N4HHC2_ASCIM</name>
<feature type="compositionally biased region" description="Low complexity" evidence="1">
    <location>
        <begin position="374"/>
        <end position="383"/>
    </location>
</feature>